<sequence length="196" mass="21974">MSEKPVKPERALPEILQRDVVAQSRLFRVEALQLRFSNGEERVYERIPGGNRHAVMIVPVLNKDTLMLIREYAAGTHSYEIGFPKGLVDMGETDAEAANRELQEEIGMAARQLTFLKQVSLAPGFMNARMGIFLAEDLFPQQLTGDEPEPLEVIPWPLKDAEALLEHPQFHEARSVAALLLLLRQVKDGVLSDHPA</sequence>
<dbReference type="PANTHER" id="PTHR11839">
    <property type="entry name" value="UDP/ADP-SUGAR PYROPHOSPHATASE"/>
    <property type="match status" value="1"/>
</dbReference>
<proteinExistence type="predicted"/>
<dbReference type="GO" id="GO:0005829">
    <property type="term" value="C:cytosol"/>
    <property type="evidence" value="ECO:0007669"/>
    <property type="project" value="TreeGrafter"/>
</dbReference>
<organism evidence="4 5">
    <name type="scientific">Tolumonas auensis (strain DSM 9187 / NBRC 110442 / TA 4)</name>
    <dbReference type="NCBI Taxonomy" id="595494"/>
    <lineage>
        <taxon>Bacteria</taxon>
        <taxon>Pseudomonadati</taxon>
        <taxon>Pseudomonadota</taxon>
        <taxon>Gammaproteobacteria</taxon>
        <taxon>Aeromonadales</taxon>
        <taxon>Aeromonadaceae</taxon>
        <taxon>Tolumonas</taxon>
    </lineage>
</organism>
<dbReference type="GO" id="GO:0019144">
    <property type="term" value="F:ADP-sugar diphosphatase activity"/>
    <property type="evidence" value="ECO:0007669"/>
    <property type="project" value="TreeGrafter"/>
</dbReference>
<dbReference type="Proteomes" id="UP000009073">
    <property type="component" value="Chromosome"/>
</dbReference>
<evidence type="ECO:0000256" key="1">
    <source>
        <dbReference type="ARBA" id="ARBA00001946"/>
    </source>
</evidence>
<dbReference type="EMBL" id="CP001616">
    <property type="protein sequence ID" value="ACQ92000.1"/>
    <property type="molecule type" value="Genomic_DNA"/>
</dbReference>
<dbReference type="RefSeq" id="WP_012728599.1">
    <property type="nucleotide sequence ID" value="NC_012691.1"/>
</dbReference>
<reference evidence="5" key="1">
    <citation type="submission" date="2009-05" db="EMBL/GenBank/DDBJ databases">
        <title>Complete sequence of Tolumonas auensis DSM 9187.</title>
        <authorList>
            <consortium name="US DOE Joint Genome Institute"/>
            <person name="Lucas S."/>
            <person name="Copeland A."/>
            <person name="Lapidus A."/>
            <person name="Glavina del Rio T."/>
            <person name="Tice H."/>
            <person name="Bruce D."/>
            <person name="Goodwin L."/>
            <person name="Pitluck S."/>
            <person name="Chertkov O."/>
            <person name="Brettin T."/>
            <person name="Detter J.C."/>
            <person name="Han C."/>
            <person name="Larimer F."/>
            <person name="Land M."/>
            <person name="Hauser L."/>
            <person name="Kyrpides N."/>
            <person name="Mikhailova N."/>
            <person name="Spring S."/>
            <person name="Beller H."/>
        </authorList>
    </citation>
    <scope>NUCLEOTIDE SEQUENCE [LARGE SCALE GENOMIC DNA]</scope>
    <source>
        <strain evidence="5">DSM 9187 / TA4</strain>
    </source>
</reference>
<evidence type="ECO:0000256" key="2">
    <source>
        <dbReference type="ARBA" id="ARBA00022801"/>
    </source>
</evidence>
<evidence type="ECO:0000313" key="5">
    <source>
        <dbReference type="Proteomes" id="UP000009073"/>
    </source>
</evidence>
<feature type="domain" description="Nudix hydrolase" evidence="3">
    <location>
        <begin position="51"/>
        <end position="178"/>
    </location>
</feature>
<dbReference type="KEGG" id="tau:Tola_0371"/>
<keyword evidence="5" id="KW-1185">Reference proteome</keyword>
<dbReference type="HOGENOM" id="CLU_062658_4_0_6"/>
<dbReference type="InterPro" id="IPR015797">
    <property type="entry name" value="NUDIX_hydrolase-like_dom_sf"/>
</dbReference>
<keyword evidence="2 4" id="KW-0378">Hydrolase</keyword>
<dbReference type="PROSITE" id="PS51462">
    <property type="entry name" value="NUDIX"/>
    <property type="match status" value="1"/>
</dbReference>
<dbReference type="NCBIfam" id="NF008736">
    <property type="entry name" value="PRK11762.1"/>
    <property type="match status" value="1"/>
</dbReference>
<dbReference type="CDD" id="cd24156">
    <property type="entry name" value="NUDIX_ADPRase_NudE"/>
    <property type="match status" value="1"/>
</dbReference>
<dbReference type="InterPro" id="IPR000086">
    <property type="entry name" value="NUDIX_hydrolase_dom"/>
</dbReference>
<accession>C4L9A1</accession>
<evidence type="ECO:0000259" key="3">
    <source>
        <dbReference type="PROSITE" id="PS51462"/>
    </source>
</evidence>
<dbReference type="OrthoDB" id="9806150at2"/>
<dbReference type="FunFam" id="3.90.79.10:FF:000006">
    <property type="entry name" value="ADP compounds hydrolase NudE"/>
    <property type="match status" value="1"/>
</dbReference>
<protein>
    <submittedName>
        <fullName evidence="4">NUDIX hydrolase</fullName>
    </submittedName>
</protein>
<dbReference type="SUPFAM" id="SSF55811">
    <property type="entry name" value="Nudix"/>
    <property type="match status" value="1"/>
</dbReference>
<reference evidence="4 5" key="2">
    <citation type="journal article" date="2011" name="Stand. Genomic Sci.">
        <title>Complete genome sequence of Tolumonas auensis type strain (TA 4).</title>
        <authorList>
            <person name="Chertkov O."/>
            <person name="Copeland A."/>
            <person name="Lucas S."/>
            <person name="Lapidus A."/>
            <person name="Berry K.W."/>
            <person name="Detter J.C."/>
            <person name="Del Rio T.G."/>
            <person name="Hammon N."/>
            <person name="Dalin E."/>
            <person name="Tice H."/>
            <person name="Pitluck S."/>
            <person name="Richardson P."/>
            <person name="Bruce D."/>
            <person name="Goodwin L."/>
            <person name="Han C."/>
            <person name="Tapia R."/>
            <person name="Saunders E."/>
            <person name="Schmutz J."/>
            <person name="Brettin T."/>
            <person name="Larimer F."/>
            <person name="Land M."/>
            <person name="Hauser L."/>
            <person name="Spring S."/>
            <person name="Rohde M."/>
            <person name="Kyrpides N.C."/>
            <person name="Ivanova N."/>
            <person name="Goker M."/>
            <person name="Beller H.R."/>
            <person name="Klenk H.P."/>
            <person name="Woyke T."/>
        </authorList>
    </citation>
    <scope>NUCLEOTIDE SEQUENCE [LARGE SCALE GENOMIC DNA]</scope>
    <source>
        <strain evidence="5">DSM 9187 / TA4</strain>
    </source>
</reference>
<evidence type="ECO:0000313" key="4">
    <source>
        <dbReference type="EMBL" id="ACQ92000.1"/>
    </source>
</evidence>
<dbReference type="PANTHER" id="PTHR11839:SF12">
    <property type="entry name" value="ADP COMPOUNDS HYDROLASE NUDE"/>
    <property type="match status" value="1"/>
</dbReference>
<gene>
    <name evidence="4" type="ordered locus">Tola_0371</name>
</gene>
<dbReference type="GO" id="GO:0006753">
    <property type="term" value="P:nucleoside phosphate metabolic process"/>
    <property type="evidence" value="ECO:0007669"/>
    <property type="project" value="TreeGrafter"/>
</dbReference>
<dbReference type="AlphaFoldDB" id="C4L9A1"/>
<dbReference type="GO" id="GO:0019693">
    <property type="term" value="P:ribose phosphate metabolic process"/>
    <property type="evidence" value="ECO:0007669"/>
    <property type="project" value="TreeGrafter"/>
</dbReference>
<dbReference type="PROSITE" id="PS00893">
    <property type="entry name" value="NUDIX_BOX"/>
    <property type="match status" value="1"/>
</dbReference>
<name>C4L9A1_TOLAT</name>
<dbReference type="STRING" id="595494.Tola_0371"/>
<dbReference type="InterPro" id="IPR020084">
    <property type="entry name" value="NUDIX_hydrolase_CS"/>
</dbReference>
<comment type="cofactor">
    <cofactor evidence="1">
        <name>Mg(2+)</name>
        <dbReference type="ChEBI" id="CHEBI:18420"/>
    </cofactor>
</comment>
<dbReference type="Pfam" id="PF00293">
    <property type="entry name" value="NUDIX"/>
    <property type="match status" value="1"/>
</dbReference>
<dbReference type="Gene3D" id="3.90.79.10">
    <property type="entry name" value="Nucleoside Triphosphate Pyrophosphohydrolase"/>
    <property type="match status" value="1"/>
</dbReference>
<dbReference type="eggNOG" id="COG0494">
    <property type="taxonomic scope" value="Bacteria"/>
</dbReference>